<keyword evidence="7" id="KW-0326">Glycosidase</keyword>
<proteinExistence type="inferred from homology"/>
<feature type="domain" description="Glycoside hydrolase family 9" evidence="9">
    <location>
        <begin position="1"/>
        <end position="86"/>
    </location>
</feature>
<accession>A0A0A9CZ23</accession>
<evidence type="ECO:0000256" key="5">
    <source>
        <dbReference type="ARBA" id="ARBA00023001"/>
    </source>
</evidence>
<evidence type="ECO:0000256" key="1">
    <source>
        <dbReference type="ARBA" id="ARBA00000966"/>
    </source>
</evidence>
<dbReference type="EMBL" id="GBRH01219300">
    <property type="protein sequence ID" value="JAD78595.1"/>
    <property type="molecule type" value="Transcribed_RNA"/>
</dbReference>
<evidence type="ECO:0000256" key="6">
    <source>
        <dbReference type="ARBA" id="ARBA00023277"/>
    </source>
</evidence>
<dbReference type="SUPFAM" id="SSF48208">
    <property type="entry name" value="Six-hairpin glycosidases"/>
    <property type="match status" value="1"/>
</dbReference>
<dbReference type="Pfam" id="PF00759">
    <property type="entry name" value="Glyco_hydro_9"/>
    <property type="match status" value="1"/>
</dbReference>
<reference evidence="10" key="1">
    <citation type="submission" date="2014-09" db="EMBL/GenBank/DDBJ databases">
        <authorList>
            <person name="Magalhaes I.L.F."/>
            <person name="Oliveira U."/>
            <person name="Santos F.R."/>
            <person name="Vidigal T.H.D.A."/>
            <person name="Brescovit A.D."/>
            <person name="Santos A.J."/>
        </authorList>
    </citation>
    <scope>NUCLEOTIDE SEQUENCE</scope>
    <source>
        <tissue evidence="10">Shoot tissue taken approximately 20 cm above the soil surface</tissue>
    </source>
</reference>
<organism evidence="10">
    <name type="scientific">Arundo donax</name>
    <name type="common">Giant reed</name>
    <name type="synonym">Donax arundinaceus</name>
    <dbReference type="NCBI Taxonomy" id="35708"/>
    <lineage>
        <taxon>Eukaryota</taxon>
        <taxon>Viridiplantae</taxon>
        <taxon>Streptophyta</taxon>
        <taxon>Embryophyta</taxon>
        <taxon>Tracheophyta</taxon>
        <taxon>Spermatophyta</taxon>
        <taxon>Magnoliopsida</taxon>
        <taxon>Liliopsida</taxon>
        <taxon>Poales</taxon>
        <taxon>Poaceae</taxon>
        <taxon>PACMAD clade</taxon>
        <taxon>Arundinoideae</taxon>
        <taxon>Arundineae</taxon>
        <taxon>Arundo</taxon>
    </lineage>
</organism>
<dbReference type="Gene3D" id="1.50.10.10">
    <property type="match status" value="1"/>
</dbReference>
<evidence type="ECO:0000259" key="9">
    <source>
        <dbReference type="Pfam" id="PF00759"/>
    </source>
</evidence>
<protein>
    <recommendedName>
        <fullName evidence="3">cellulase</fullName>
        <ecNumber evidence="3">3.2.1.4</ecNumber>
    </recommendedName>
</protein>
<keyword evidence="5" id="KW-0136">Cellulose degradation</keyword>
<evidence type="ECO:0000256" key="2">
    <source>
        <dbReference type="ARBA" id="ARBA00007072"/>
    </source>
</evidence>
<dbReference type="AlphaFoldDB" id="A0A0A9CZ23"/>
<evidence type="ECO:0000313" key="10">
    <source>
        <dbReference type="EMBL" id="JAD78595.1"/>
    </source>
</evidence>
<dbReference type="PANTHER" id="PTHR22298">
    <property type="entry name" value="ENDO-1,4-BETA-GLUCANASE"/>
    <property type="match status" value="1"/>
</dbReference>
<dbReference type="EC" id="3.2.1.4" evidence="3"/>
<comment type="catalytic activity">
    <reaction evidence="1">
        <text>Endohydrolysis of (1-&gt;4)-beta-D-glucosidic linkages in cellulose, lichenin and cereal beta-D-glucans.</text>
        <dbReference type="EC" id="3.2.1.4"/>
    </reaction>
</comment>
<evidence type="ECO:0000256" key="3">
    <source>
        <dbReference type="ARBA" id="ARBA00012601"/>
    </source>
</evidence>
<dbReference type="GO" id="GO:0008810">
    <property type="term" value="F:cellulase activity"/>
    <property type="evidence" value="ECO:0007669"/>
    <property type="project" value="UniProtKB-EC"/>
</dbReference>
<keyword evidence="6" id="KW-0119">Carbohydrate metabolism</keyword>
<dbReference type="GO" id="GO:0030245">
    <property type="term" value="P:cellulose catabolic process"/>
    <property type="evidence" value="ECO:0007669"/>
    <property type="project" value="UniProtKB-KW"/>
</dbReference>
<keyword evidence="4" id="KW-0378">Hydrolase</keyword>
<evidence type="ECO:0000256" key="4">
    <source>
        <dbReference type="ARBA" id="ARBA00022801"/>
    </source>
</evidence>
<dbReference type="InterPro" id="IPR008928">
    <property type="entry name" value="6-hairpin_glycosidase_sf"/>
</dbReference>
<evidence type="ECO:0000256" key="8">
    <source>
        <dbReference type="ARBA" id="ARBA00023326"/>
    </source>
</evidence>
<reference evidence="10" key="2">
    <citation type="journal article" date="2015" name="Data Brief">
        <title>Shoot transcriptome of the giant reed, Arundo donax.</title>
        <authorList>
            <person name="Barrero R.A."/>
            <person name="Guerrero F.D."/>
            <person name="Moolhuijzen P."/>
            <person name="Goolsby J.A."/>
            <person name="Tidwell J."/>
            <person name="Bellgard S.E."/>
            <person name="Bellgard M.I."/>
        </authorList>
    </citation>
    <scope>NUCLEOTIDE SEQUENCE</scope>
    <source>
        <tissue evidence="10">Shoot tissue taken approximately 20 cm above the soil surface</tissue>
    </source>
</reference>
<evidence type="ECO:0000256" key="7">
    <source>
        <dbReference type="ARBA" id="ARBA00023295"/>
    </source>
</evidence>
<name>A0A0A9CZ23_ARUDO</name>
<dbReference type="InterPro" id="IPR012341">
    <property type="entry name" value="6hp_glycosidase-like_sf"/>
</dbReference>
<sequence length="100" mass="10442">MKLSYLVGYGSSYPQQVHHRGASIPADAKTGCKGFKYLHSPSPNPNVAMGALVGGPFQNDTFVDSRDNAVQTESSTYNSGALVGLLSGLVTTSSVAQSFT</sequence>
<dbReference type="InterPro" id="IPR001701">
    <property type="entry name" value="Glyco_hydro_9"/>
</dbReference>
<keyword evidence="8" id="KW-0624">Polysaccharide degradation</keyword>
<comment type="similarity">
    <text evidence="2">Belongs to the glycosyl hydrolase 9 (cellulase E) family.</text>
</comment>